<feature type="transmembrane region" description="Helical" evidence="2">
    <location>
        <begin position="243"/>
        <end position="263"/>
    </location>
</feature>
<dbReference type="AlphaFoldDB" id="A0A8K0WLA0"/>
<organism evidence="3 4">
    <name type="scientific">Stachybotrys elegans</name>
    <dbReference type="NCBI Taxonomy" id="80388"/>
    <lineage>
        <taxon>Eukaryota</taxon>
        <taxon>Fungi</taxon>
        <taxon>Dikarya</taxon>
        <taxon>Ascomycota</taxon>
        <taxon>Pezizomycotina</taxon>
        <taxon>Sordariomycetes</taxon>
        <taxon>Hypocreomycetidae</taxon>
        <taxon>Hypocreales</taxon>
        <taxon>Stachybotryaceae</taxon>
        <taxon>Stachybotrys</taxon>
    </lineage>
</organism>
<dbReference type="Proteomes" id="UP000813444">
    <property type="component" value="Unassembled WGS sequence"/>
</dbReference>
<dbReference type="OrthoDB" id="3177213at2759"/>
<dbReference type="EMBL" id="JAGPNK010000019">
    <property type="protein sequence ID" value="KAH7305207.1"/>
    <property type="molecule type" value="Genomic_DNA"/>
</dbReference>
<feature type="transmembrane region" description="Helical" evidence="2">
    <location>
        <begin position="314"/>
        <end position="335"/>
    </location>
</feature>
<comment type="caution">
    <text evidence="3">The sequence shown here is derived from an EMBL/GenBank/DDBJ whole genome shotgun (WGS) entry which is preliminary data.</text>
</comment>
<sequence length="695" mass="78115">MIEADHGGSVPKSTQKPSGFSSNRATLRFASSKLNLVNNPISRADGVEETRNLLPGSNEYAGSGSAASISSVAKEPPLEFYKRESASTSELFYDLWFVANLTVFVTVHPITETSTLASFVIYFTLLWITWLVTTVFDARFGQDGILERLARACHLTVMIAFAMLSPSFGEPQVIMPIFRAASIFLMMSRIVLAYQYAIVLFHARNHRRSRVTLFFAVLIPFAASLMYMMSAFIPANYSDHRLYIIWYVVGMLEMAALVIHATFSETLTFAGTHFNERLSLLTLIILGEGVIILAKNVGKIVEYTFVKEVVDGWSASLIGIILSAACTLYITYQLYFDWMHHHSHMPVIHQAFWTIIHLPLHIALVLLVEGGSQWSVWWRAIEAFRETQNHLFSSMTEAMTSEKTSAVADALRTTATHILKQYGGYVDEDLNLSVILDEAIDSLMMVPDSFWGNPHAETSPEVYRIWYEAYTTISSLTMTQISDVFELDVDESKQFSSLEYAWDAAEQEAIKRTLDGLLLLFVYMFVCAGAVLGLLMLMHLLSKQRGWSWFNIIRTTMVFAIGLALGLVALTATNPTLVMEYLLTAWQVPVVTGCYLFVLLLTHLPHPPRISFRYGEVRKDVELGPVPDEQNSLHASAQDDVARPLRRGMTFKQGLSQMHRAAKNIHIEPGRYEPIAEGGLFFPRRSTIDIYGGRV</sequence>
<dbReference type="Pfam" id="PF06772">
    <property type="entry name" value="LtrA"/>
    <property type="match status" value="1"/>
</dbReference>
<feature type="transmembrane region" description="Helical" evidence="2">
    <location>
        <begin position="213"/>
        <end position="237"/>
    </location>
</feature>
<evidence type="ECO:0000256" key="2">
    <source>
        <dbReference type="SAM" id="Phobius"/>
    </source>
</evidence>
<accession>A0A8K0WLA0</accession>
<protein>
    <submittedName>
        <fullName evidence="3">Bacterial low temperature requirement A protein-domain-containing protein</fullName>
    </submittedName>
</protein>
<feature type="region of interest" description="Disordered" evidence="1">
    <location>
        <begin position="1"/>
        <end position="22"/>
    </location>
</feature>
<feature type="transmembrane region" description="Helical" evidence="2">
    <location>
        <begin position="552"/>
        <end position="572"/>
    </location>
</feature>
<name>A0A8K0WLA0_9HYPO</name>
<feature type="compositionally biased region" description="Polar residues" evidence="1">
    <location>
        <begin position="11"/>
        <end position="22"/>
    </location>
</feature>
<feature type="transmembrane region" description="Helical" evidence="2">
    <location>
        <begin position="347"/>
        <end position="368"/>
    </location>
</feature>
<evidence type="ECO:0000313" key="4">
    <source>
        <dbReference type="Proteomes" id="UP000813444"/>
    </source>
</evidence>
<feature type="transmembrane region" description="Helical" evidence="2">
    <location>
        <begin position="584"/>
        <end position="604"/>
    </location>
</feature>
<feature type="transmembrane region" description="Helical" evidence="2">
    <location>
        <begin position="517"/>
        <end position="540"/>
    </location>
</feature>
<keyword evidence="2" id="KW-0472">Membrane</keyword>
<feature type="transmembrane region" description="Helical" evidence="2">
    <location>
        <begin position="116"/>
        <end position="136"/>
    </location>
</feature>
<keyword evidence="2" id="KW-1133">Transmembrane helix</keyword>
<proteinExistence type="predicted"/>
<dbReference type="PANTHER" id="PTHR42101">
    <property type="entry name" value="CHROMOSOME 16, WHOLE GENOME SHOTGUN SEQUENCE"/>
    <property type="match status" value="1"/>
</dbReference>
<feature type="transmembrane region" description="Helical" evidence="2">
    <location>
        <begin position="275"/>
        <end position="294"/>
    </location>
</feature>
<gene>
    <name evidence="3" type="ORF">B0I35DRAFT_444156</name>
</gene>
<keyword evidence="2" id="KW-0812">Transmembrane</keyword>
<evidence type="ECO:0000313" key="3">
    <source>
        <dbReference type="EMBL" id="KAH7305207.1"/>
    </source>
</evidence>
<dbReference type="InterPro" id="IPR010640">
    <property type="entry name" value="Low_temperature_requirement_A"/>
</dbReference>
<dbReference type="PANTHER" id="PTHR42101:SF1">
    <property type="entry name" value="LOW TEMPERATURE REQUIREMENT A"/>
    <property type="match status" value="1"/>
</dbReference>
<keyword evidence="4" id="KW-1185">Reference proteome</keyword>
<evidence type="ECO:0000256" key="1">
    <source>
        <dbReference type="SAM" id="MobiDB-lite"/>
    </source>
</evidence>
<feature type="transmembrane region" description="Helical" evidence="2">
    <location>
        <begin position="180"/>
        <end position="201"/>
    </location>
</feature>
<feature type="transmembrane region" description="Helical" evidence="2">
    <location>
        <begin position="91"/>
        <end position="110"/>
    </location>
</feature>
<reference evidence="3" key="1">
    <citation type="journal article" date="2021" name="Nat. Commun.">
        <title>Genetic determinants of endophytism in the Arabidopsis root mycobiome.</title>
        <authorList>
            <person name="Mesny F."/>
            <person name="Miyauchi S."/>
            <person name="Thiergart T."/>
            <person name="Pickel B."/>
            <person name="Atanasova L."/>
            <person name="Karlsson M."/>
            <person name="Huettel B."/>
            <person name="Barry K.W."/>
            <person name="Haridas S."/>
            <person name="Chen C."/>
            <person name="Bauer D."/>
            <person name="Andreopoulos W."/>
            <person name="Pangilinan J."/>
            <person name="LaButti K."/>
            <person name="Riley R."/>
            <person name="Lipzen A."/>
            <person name="Clum A."/>
            <person name="Drula E."/>
            <person name="Henrissat B."/>
            <person name="Kohler A."/>
            <person name="Grigoriev I.V."/>
            <person name="Martin F.M."/>
            <person name="Hacquard S."/>
        </authorList>
    </citation>
    <scope>NUCLEOTIDE SEQUENCE</scope>
    <source>
        <strain evidence="3">MPI-CAGE-CH-0235</strain>
    </source>
</reference>